<evidence type="ECO:0000256" key="5">
    <source>
        <dbReference type="ARBA" id="ARBA00022679"/>
    </source>
</evidence>
<dbReference type="Gene3D" id="2.40.50.100">
    <property type="match status" value="3"/>
</dbReference>
<evidence type="ECO:0000256" key="6">
    <source>
        <dbReference type="ARBA" id="ARBA00022695"/>
    </source>
</evidence>
<keyword evidence="7" id="KW-0479">Metal-binding</keyword>
<keyword evidence="8" id="KW-0804">Transcription</keyword>
<dbReference type="InterPro" id="IPR042102">
    <property type="entry name" value="RNA_pol_Rpb1_3_sf"/>
</dbReference>
<dbReference type="Gene3D" id="1.10.132.30">
    <property type="match status" value="1"/>
</dbReference>
<dbReference type="AlphaFoldDB" id="A0AAE0TAS1"/>
<accession>A0AAE0TAS1</accession>
<dbReference type="InterPro" id="IPR038120">
    <property type="entry name" value="Rpb1_funnel_sf"/>
</dbReference>
<dbReference type="Gene3D" id="1.10.274.100">
    <property type="entry name" value="RNA polymerase Rpb1, domain 3"/>
    <property type="match status" value="1"/>
</dbReference>
<dbReference type="GO" id="GO:0006351">
    <property type="term" value="P:DNA-templated transcription"/>
    <property type="evidence" value="ECO:0007669"/>
    <property type="project" value="InterPro"/>
</dbReference>
<dbReference type="PANTHER" id="PTHR19376">
    <property type="entry name" value="DNA-DIRECTED RNA POLYMERASE"/>
    <property type="match status" value="1"/>
</dbReference>
<protein>
    <recommendedName>
        <fullName evidence="3">DNA-directed RNA polymerase</fullName>
        <ecNumber evidence="3">2.7.7.6</ecNumber>
    </recommendedName>
</protein>
<dbReference type="EC" id="2.7.7.6" evidence="3"/>
<name>A0AAE0TAS1_9BIVA</name>
<evidence type="ECO:0000313" key="12">
    <source>
        <dbReference type="Proteomes" id="UP001195483"/>
    </source>
</evidence>
<evidence type="ECO:0000256" key="2">
    <source>
        <dbReference type="ARBA" id="ARBA00006460"/>
    </source>
</evidence>
<dbReference type="CDD" id="cd02655">
    <property type="entry name" value="RNAP_beta'_C"/>
    <property type="match status" value="1"/>
</dbReference>
<comment type="caution">
    <text evidence="11">The sequence shown here is derived from an EMBL/GenBank/DDBJ whole genome shotgun (WGS) entry which is preliminary data.</text>
</comment>
<dbReference type="InterPro" id="IPR007066">
    <property type="entry name" value="RNA_pol_Rpb1_3"/>
</dbReference>
<dbReference type="PANTHER" id="PTHR19376:SF54">
    <property type="entry name" value="DNA-DIRECTED RNA POLYMERASE SUBUNIT BETA"/>
    <property type="match status" value="1"/>
</dbReference>
<organism evidence="11 12">
    <name type="scientific">Potamilus streckersoni</name>
    <dbReference type="NCBI Taxonomy" id="2493646"/>
    <lineage>
        <taxon>Eukaryota</taxon>
        <taxon>Metazoa</taxon>
        <taxon>Spiralia</taxon>
        <taxon>Lophotrochozoa</taxon>
        <taxon>Mollusca</taxon>
        <taxon>Bivalvia</taxon>
        <taxon>Autobranchia</taxon>
        <taxon>Heteroconchia</taxon>
        <taxon>Palaeoheterodonta</taxon>
        <taxon>Unionida</taxon>
        <taxon>Unionoidea</taxon>
        <taxon>Unionidae</taxon>
        <taxon>Ambleminae</taxon>
        <taxon>Lampsilini</taxon>
        <taxon>Potamilus</taxon>
    </lineage>
</organism>
<dbReference type="GO" id="GO:0031981">
    <property type="term" value="C:nuclear lumen"/>
    <property type="evidence" value="ECO:0007669"/>
    <property type="project" value="UniProtKB-ARBA"/>
</dbReference>
<dbReference type="GO" id="GO:0046872">
    <property type="term" value="F:metal ion binding"/>
    <property type="evidence" value="ECO:0007669"/>
    <property type="project" value="UniProtKB-KW"/>
</dbReference>
<dbReference type="GO" id="GO:0003677">
    <property type="term" value="F:DNA binding"/>
    <property type="evidence" value="ECO:0007669"/>
    <property type="project" value="InterPro"/>
</dbReference>
<reference evidence="11" key="3">
    <citation type="submission" date="2023-05" db="EMBL/GenBank/DDBJ databases">
        <authorList>
            <person name="Smith C.H."/>
        </authorList>
    </citation>
    <scope>NUCLEOTIDE SEQUENCE</scope>
    <source>
        <strain evidence="11">CHS0354</strain>
        <tissue evidence="11">Mantle</tissue>
    </source>
</reference>
<dbReference type="Pfam" id="PF04983">
    <property type="entry name" value="RNA_pol_Rpb1_3"/>
    <property type="match status" value="1"/>
</dbReference>
<evidence type="ECO:0000256" key="4">
    <source>
        <dbReference type="ARBA" id="ARBA00022478"/>
    </source>
</evidence>
<comment type="catalytic activity">
    <reaction evidence="9">
        <text>RNA(n) + a ribonucleoside 5'-triphosphate = RNA(n+1) + diphosphate</text>
        <dbReference type="Rhea" id="RHEA:21248"/>
        <dbReference type="Rhea" id="RHEA-COMP:14527"/>
        <dbReference type="Rhea" id="RHEA-COMP:17342"/>
        <dbReference type="ChEBI" id="CHEBI:33019"/>
        <dbReference type="ChEBI" id="CHEBI:61557"/>
        <dbReference type="ChEBI" id="CHEBI:140395"/>
        <dbReference type="EC" id="2.7.7.6"/>
    </reaction>
</comment>
<dbReference type="NCBIfam" id="TIGR02386">
    <property type="entry name" value="rpoC_TIGR"/>
    <property type="match status" value="1"/>
</dbReference>
<dbReference type="SUPFAM" id="SSF64484">
    <property type="entry name" value="beta and beta-prime subunits of DNA dependent RNA-polymerase"/>
    <property type="match status" value="1"/>
</dbReference>
<comment type="function">
    <text evidence="1">DNA-dependent RNA polymerase catalyzes the transcription of DNA into RNA using the four ribonucleoside triphosphates as substrates.</text>
</comment>
<dbReference type="InterPro" id="IPR012754">
    <property type="entry name" value="DNA-dir_RpoC_beta_prime_bact"/>
</dbReference>
<dbReference type="Pfam" id="PF00623">
    <property type="entry name" value="RNA_pol_Rpb1_2"/>
    <property type="match status" value="1"/>
</dbReference>
<dbReference type="InterPro" id="IPR007083">
    <property type="entry name" value="RNA_pol_Rpb1_4"/>
</dbReference>
<dbReference type="Gene3D" id="2.40.40.20">
    <property type="match status" value="1"/>
</dbReference>
<keyword evidence="5" id="KW-0808">Transferase</keyword>
<reference evidence="11" key="1">
    <citation type="journal article" date="2021" name="Genome Biol. Evol.">
        <title>A High-Quality Reference Genome for a Parasitic Bivalve with Doubly Uniparental Inheritance (Bivalvia: Unionida).</title>
        <authorList>
            <person name="Smith C.H."/>
        </authorList>
    </citation>
    <scope>NUCLEOTIDE SEQUENCE</scope>
    <source>
        <strain evidence="11">CHS0354</strain>
    </source>
</reference>
<evidence type="ECO:0000256" key="7">
    <source>
        <dbReference type="ARBA" id="ARBA00022723"/>
    </source>
</evidence>
<dbReference type="InterPro" id="IPR007081">
    <property type="entry name" value="RNA_pol_Rpb1_5"/>
</dbReference>
<evidence type="ECO:0000256" key="1">
    <source>
        <dbReference type="ARBA" id="ARBA00004026"/>
    </source>
</evidence>
<dbReference type="Proteomes" id="UP001195483">
    <property type="component" value="Unassembled WGS sequence"/>
</dbReference>
<evidence type="ECO:0000256" key="8">
    <source>
        <dbReference type="ARBA" id="ARBA00023163"/>
    </source>
</evidence>
<proteinExistence type="inferred from homology"/>
<dbReference type="Gene3D" id="1.10.150.390">
    <property type="match status" value="1"/>
</dbReference>
<dbReference type="Pfam" id="PF04998">
    <property type="entry name" value="RNA_pol_Rpb1_5"/>
    <property type="match status" value="1"/>
</dbReference>
<dbReference type="Pfam" id="PF05000">
    <property type="entry name" value="RNA_pol_Rpb1_4"/>
    <property type="match status" value="1"/>
</dbReference>
<keyword evidence="6" id="KW-0548">Nucleotidyltransferase</keyword>
<dbReference type="GO" id="GO:0000428">
    <property type="term" value="C:DNA-directed RNA polymerase complex"/>
    <property type="evidence" value="ECO:0007669"/>
    <property type="project" value="UniProtKB-KW"/>
</dbReference>
<dbReference type="InterPro" id="IPR045867">
    <property type="entry name" value="DNA-dir_RpoC_beta_prime"/>
</dbReference>
<evidence type="ECO:0000259" key="10">
    <source>
        <dbReference type="SMART" id="SM00663"/>
    </source>
</evidence>
<dbReference type="InterPro" id="IPR006592">
    <property type="entry name" value="RNA_pol_N"/>
</dbReference>
<sequence length="930" mass="103284">MTIKVAKKMLENREPEVWTALDYVIDEHPILLNRAPTLHRLGIMAFEPILIEGKAIQLHPLVCTAFNADFDGDQMAIHVPLSIEAQMEAKILMIATNNILSPATGKPVMLPTQDMILGLYWVTKIIGSADRKKVFSSPIEVAMAHEYGFVELSDPIQVRINGKMHDTGVGRVILYNALPPEIPFEKVNKLMKKGDIEDLVDTVYRVTGNVRTVQVLDEIKKLGFSMSIPPDKEVIIAKAQEEVNRIQEQHMEGIITEGERYNKVIDIWSRVTEDIAHKMIKVLGEDKIGENGKPMVNSIFVMADSGARGSINQSRQLGGMRGLMAKPTGEIIETPITANFREGLSSHQYFISTHGARKGLADTALKTARSGYLTRRLVDVSQDCVITVDDCGTIDGIEVRQLVENGEIIQRLGERVLGRVASEHIRDLFSQDIICEAGRLIDEDMVTVIENAGLEIVKIRSVLTCQAETGVCAKCYGRDLARGDLISIGEAVGVIAAQSIGEPGTQLTMRTFHIGGAANRRAEATSWDAQRKGKISLKDIKTVVNREDRLIVMSRSAEAIIFDDEGRDVERHHIPYGAKLLVRDGDMIEPKQRVAEWDPFSIPIVADISGTVKFVDIEAGKSMSSKMDENTGMTREVITDSGDSELKPRIVIREQEAELVVKDGDEVFAGDVLAKIPRETAKNKDITGGLPRVVELFEARKPKDPCIISDIDGRIEFGEDLKRKHRIRVIPEVGELREYLIPQGRHILVFENEYIKAGEPLTDGSANPHDILRVRGVKELQKFLVDEVQEVYRLQGVKINDKHIEVIIRQMLNKVQVTAPGDSTFVTDEIVSRATMAKVNAQLEKENLMKAEWNPVLLGITKSALETDSFISAASFQETTKILTEASIKGKVDYFVGLKENVILGRLVPAGTGFKYKKSYDYETAEGAET</sequence>
<dbReference type="Gene3D" id="1.10.1790.20">
    <property type="match status" value="1"/>
</dbReference>
<feature type="domain" description="RNA polymerase N-terminal" evidence="10">
    <location>
        <begin position="1"/>
        <end position="123"/>
    </location>
</feature>
<gene>
    <name evidence="11" type="ORF">CHS0354_018546</name>
</gene>
<keyword evidence="12" id="KW-1185">Reference proteome</keyword>
<keyword evidence="4" id="KW-0240">DNA-directed RNA polymerase</keyword>
<reference evidence="11" key="2">
    <citation type="journal article" date="2021" name="Genome Biol. Evol.">
        <title>Developing a high-quality reference genome for a parasitic bivalve with doubly uniparental inheritance (Bivalvia: Unionida).</title>
        <authorList>
            <person name="Smith C.H."/>
        </authorList>
    </citation>
    <scope>NUCLEOTIDE SEQUENCE</scope>
    <source>
        <strain evidence="11">CHS0354</strain>
        <tissue evidence="11">Mantle</tissue>
    </source>
</reference>
<evidence type="ECO:0000256" key="9">
    <source>
        <dbReference type="ARBA" id="ARBA00048552"/>
    </source>
</evidence>
<dbReference type="GO" id="GO:0003899">
    <property type="term" value="F:DNA-directed RNA polymerase activity"/>
    <property type="evidence" value="ECO:0007669"/>
    <property type="project" value="UniProtKB-EC"/>
</dbReference>
<dbReference type="EMBL" id="JAEAOA010001141">
    <property type="protein sequence ID" value="KAK3606950.1"/>
    <property type="molecule type" value="Genomic_DNA"/>
</dbReference>
<evidence type="ECO:0000313" key="11">
    <source>
        <dbReference type="EMBL" id="KAK3606950.1"/>
    </source>
</evidence>
<dbReference type="InterPro" id="IPR000722">
    <property type="entry name" value="RNA_pol_asu"/>
</dbReference>
<evidence type="ECO:0000256" key="3">
    <source>
        <dbReference type="ARBA" id="ARBA00012418"/>
    </source>
</evidence>
<dbReference type="SMART" id="SM00663">
    <property type="entry name" value="RPOLA_N"/>
    <property type="match status" value="1"/>
</dbReference>
<comment type="similarity">
    <text evidence="2">Belongs to the RNA polymerase beta' chain family.</text>
</comment>